<keyword evidence="3" id="KW-1185">Reference proteome</keyword>
<feature type="compositionally biased region" description="Basic residues" evidence="1">
    <location>
        <begin position="1"/>
        <end position="11"/>
    </location>
</feature>
<feature type="compositionally biased region" description="Basic and acidic residues" evidence="1">
    <location>
        <begin position="123"/>
        <end position="133"/>
    </location>
</feature>
<dbReference type="Proteomes" id="UP000242287">
    <property type="component" value="Unassembled WGS sequence"/>
</dbReference>
<feature type="compositionally biased region" description="Polar residues" evidence="1">
    <location>
        <begin position="84"/>
        <end position="95"/>
    </location>
</feature>
<name>A0A2A9NMR7_9AGAR</name>
<organism evidence="2 3">
    <name type="scientific">Amanita thiersii Skay4041</name>
    <dbReference type="NCBI Taxonomy" id="703135"/>
    <lineage>
        <taxon>Eukaryota</taxon>
        <taxon>Fungi</taxon>
        <taxon>Dikarya</taxon>
        <taxon>Basidiomycota</taxon>
        <taxon>Agaricomycotina</taxon>
        <taxon>Agaricomycetes</taxon>
        <taxon>Agaricomycetidae</taxon>
        <taxon>Agaricales</taxon>
        <taxon>Pluteineae</taxon>
        <taxon>Amanitaceae</taxon>
        <taxon>Amanita</taxon>
    </lineage>
</organism>
<accession>A0A2A9NMR7</accession>
<feature type="compositionally biased region" description="Gly residues" evidence="1">
    <location>
        <begin position="151"/>
        <end position="160"/>
    </location>
</feature>
<evidence type="ECO:0000256" key="1">
    <source>
        <dbReference type="SAM" id="MobiDB-lite"/>
    </source>
</evidence>
<evidence type="ECO:0000313" key="3">
    <source>
        <dbReference type="Proteomes" id="UP000242287"/>
    </source>
</evidence>
<sequence length="160" mass="16717">MPLFGSHKKKNTTTEQPSTRASDMPQQGVGMGTTQHQPFGAGTGTGIGTGPTLGQEASQGLHQHGANYPSTGTGARAGSGGATYNYQGQPASQDLGSEAVRSKGWQKEQEAKTYISQSGELSEAERLEREAIRHRQRAVEQGAHPDNRPLGGSGGPKGAY</sequence>
<proteinExistence type="predicted"/>
<reference evidence="2 3" key="1">
    <citation type="submission" date="2014-02" db="EMBL/GenBank/DDBJ databases">
        <title>Transposable element dynamics among asymbiotic and ectomycorrhizal Amanita fungi.</title>
        <authorList>
            <consortium name="DOE Joint Genome Institute"/>
            <person name="Hess J."/>
            <person name="Skrede I."/>
            <person name="Wolfe B."/>
            <person name="LaButti K."/>
            <person name="Ohm R.A."/>
            <person name="Grigoriev I.V."/>
            <person name="Pringle A."/>
        </authorList>
    </citation>
    <scope>NUCLEOTIDE SEQUENCE [LARGE SCALE GENOMIC DNA]</scope>
    <source>
        <strain evidence="2 3">SKay4041</strain>
    </source>
</reference>
<gene>
    <name evidence="2" type="ORF">AMATHDRAFT_3796</name>
</gene>
<dbReference type="OrthoDB" id="2590620at2759"/>
<feature type="compositionally biased region" description="Polar residues" evidence="1">
    <location>
        <begin position="13"/>
        <end position="25"/>
    </location>
</feature>
<dbReference type="AlphaFoldDB" id="A0A2A9NMR7"/>
<evidence type="ECO:0000313" key="2">
    <source>
        <dbReference type="EMBL" id="PFH50614.1"/>
    </source>
</evidence>
<feature type="region of interest" description="Disordered" evidence="1">
    <location>
        <begin position="1"/>
        <end position="160"/>
    </location>
</feature>
<dbReference type="EMBL" id="KZ302000">
    <property type="protein sequence ID" value="PFH50614.1"/>
    <property type="molecule type" value="Genomic_DNA"/>
</dbReference>
<feature type="compositionally biased region" description="Gly residues" evidence="1">
    <location>
        <begin position="41"/>
        <end position="51"/>
    </location>
</feature>
<protein>
    <submittedName>
        <fullName evidence="2">Uncharacterized protein</fullName>
    </submittedName>
</protein>